<keyword evidence="1" id="KW-0732">Signal</keyword>
<dbReference type="RefSeq" id="WP_186409516.1">
    <property type="nucleotide sequence ID" value="NZ_FLQY01000012.1"/>
</dbReference>
<dbReference type="Pfam" id="PF11141">
    <property type="entry name" value="DUF2914"/>
    <property type="match status" value="1"/>
</dbReference>
<feature type="domain" description="DUF2914" evidence="2">
    <location>
        <begin position="69"/>
        <end position="127"/>
    </location>
</feature>
<dbReference type="InterPro" id="IPR022606">
    <property type="entry name" value="DUF2914"/>
</dbReference>
<evidence type="ECO:0000313" key="4">
    <source>
        <dbReference type="Proteomes" id="UP000199600"/>
    </source>
</evidence>
<protein>
    <recommendedName>
        <fullName evidence="2">DUF2914 domain-containing protein</fullName>
    </recommendedName>
</protein>
<evidence type="ECO:0000259" key="2">
    <source>
        <dbReference type="Pfam" id="PF11141"/>
    </source>
</evidence>
<gene>
    <name evidence="3" type="ORF">PROAA_1090009</name>
</gene>
<sequence>MKIPSFVIVLAVAAALSGPAAFAQDGGAVINATFTSDVADGKPVDFRQQFMNSTPAVFYYGELVGLTGQTVKLRWSLEGKSKQEESIKVTRAQQPVWSKMKMQEEWTGDWTVMVLNGQGQVIDQRNFAFSPPL</sequence>
<proteinExistence type="predicted"/>
<reference evidence="3 4" key="1">
    <citation type="submission" date="2016-06" db="EMBL/GenBank/DDBJ databases">
        <authorList>
            <person name="Kjaerup R.B."/>
            <person name="Dalgaard T.S."/>
            <person name="Juul-Madsen H.R."/>
        </authorList>
    </citation>
    <scope>NUCLEOTIDE SEQUENCE [LARGE SCALE GENOMIC DNA]</scope>
    <source>
        <strain evidence="3">2</strain>
    </source>
</reference>
<feature type="signal peptide" evidence="1">
    <location>
        <begin position="1"/>
        <end position="23"/>
    </location>
</feature>
<organism evidence="3 4">
    <name type="scientific">Candidatus Propionivibrio aalborgensis</name>
    <dbReference type="NCBI Taxonomy" id="1860101"/>
    <lineage>
        <taxon>Bacteria</taxon>
        <taxon>Pseudomonadati</taxon>
        <taxon>Pseudomonadota</taxon>
        <taxon>Betaproteobacteria</taxon>
        <taxon>Rhodocyclales</taxon>
        <taxon>Rhodocyclaceae</taxon>
        <taxon>Propionivibrio</taxon>
    </lineage>
</organism>
<evidence type="ECO:0000256" key="1">
    <source>
        <dbReference type="SAM" id="SignalP"/>
    </source>
</evidence>
<keyword evidence="4" id="KW-1185">Reference proteome</keyword>
<feature type="chain" id="PRO_5008381454" description="DUF2914 domain-containing protein" evidence="1">
    <location>
        <begin position="24"/>
        <end position="133"/>
    </location>
</feature>
<name>A0A1A8XIB4_9RHOO</name>
<evidence type="ECO:0000313" key="3">
    <source>
        <dbReference type="EMBL" id="SBT03683.1"/>
    </source>
</evidence>
<dbReference type="EMBL" id="FLQY01000012">
    <property type="protein sequence ID" value="SBT03683.1"/>
    <property type="molecule type" value="Genomic_DNA"/>
</dbReference>
<dbReference type="Proteomes" id="UP000199600">
    <property type="component" value="Unassembled WGS sequence"/>
</dbReference>
<accession>A0A1A8XIB4</accession>
<dbReference type="AlphaFoldDB" id="A0A1A8XIB4"/>